<sequence>MIPDAEFLARIEPSRKTRNENPWLNGLGFDEEDLQALRNIQNTYLVQLDDHPDLGYAFRIWMLWDYDRLWGIFDLGHTKGIFLVDPGVNLSLPDHDDGCQELPFTWRGIEKARPNILLCNELITKGTIRINVWNARLEGYFEFLDGNGSPGMISDNAKCAFHAKSHFGPSVVPYTLQDTVEEWNEYLPLMGMEDSVRQFLCPSELAADLRKRDEENETSTGGNKTSVDDDEEDDLSQASQDSSIAEETVGEVFDNYGRSIQVRFQVDKEGNVVSGRFDGDFMDVFEDFSSGGTPFW</sequence>
<name>A0A319F4Z3_9EURO</name>
<protein>
    <submittedName>
        <fullName evidence="2">Uncharacterized protein</fullName>
    </submittedName>
</protein>
<gene>
    <name evidence="2" type="ORF">BO71DRAFT_424583</name>
</gene>
<keyword evidence="3" id="KW-1185">Reference proteome</keyword>
<dbReference type="Proteomes" id="UP000247810">
    <property type="component" value="Unassembled WGS sequence"/>
</dbReference>
<feature type="compositionally biased region" description="Polar residues" evidence="1">
    <location>
        <begin position="236"/>
        <end position="245"/>
    </location>
</feature>
<reference evidence="2 3" key="1">
    <citation type="submission" date="2018-02" db="EMBL/GenBank/DDBJ databases">
        <title>The genomes of Aspergillus section Nigri reveals drivers in fungal speciation.</title>
        <authorList>
            <consortium name="DOE Joint Genome Institute"/>
            <person name="Vesth T.C."/>
            <person name="Nybo J."/>
            <person name="Theobald S."/>
            <person name="Brandl J."/>
            <person name="Frisvad J.C."/>
            <person name="Nielsen K.F."/>
            <person name="Lyhne E.K."/>
            <person name="Kogle M.E."/>
            <person name="Kuo A."/>
            <person name="Riley R."/>
            <person name="Clum A."/>
            <person name="Nolan M."/>
            <person name="Lipzen A."/>
            <person name="Salamov A."/>
            <person name="Henrissat B."/>
            <person name="Wiebenga A."/>
            <person name="De vries R.P."/>
            <person name="Grigoriev I.V."/>
            <person name="Mortensen U.H."/>
            <person name="Andersen M.R."/>
            <person name="Baker S.E."/>
        </authorList>
    </citation>
    <scope>NUCLEOTIDE SEQUENCE [LARGE SCALE GENOMIC DNA]</scope>
    <source>
        <strain evidence="2 3">CBS 707.79</strain>
    </source>
</reference>
<accession>A0A319F4Z3</accession>
<feature type="region of interest" description="Disordered" evidence="1">
    <location>
        <begin position="210"/>
        <end position="248"/>
    </location>
</feature>
<evidence type="ECO:0000256" key="1">
    <source>
        <dbReference type="SAM" id="MobiDB-lite"/>
    </source>
</evidence>
<dbReference type="AlphaFoldDB" id="A0A319F4Z3"/>
<dbReference type="VEuPathDB" id="FungiDB:BO71DRAFT_424583"/>
<organism evidence="2 3">
    <name type="scientific">Aspergillus ellipticus CBS 707.79</name>
    <dbReference type="NCBI Taxonomy" id="1448320"/>
    <lineage>
        <taxon>Eukaryota</taxon>
        <taxon>Fungi</taxon>
        <taxon>Dikarya</taxon>
        <taxon>Ascomycota</taxon>
        <taxon>Pezizomycotina</taxon>
        <taxon>Eurotiomycetes</taxon>
        <taxon>Eurotiomycetidae</taxon>
        <taxon>Eurotiales</taxon>
        <taxon>Aspergillaceae</taxon>
        <taxon>Aspergillus</taxon>
        <taxon>Aspergillus subgen. Circumdati</taxon>
    </lineage>
</organism>
<dbReference type="STRING" id="1448320.A0A319F4Z3"/>
<evidence type="ECO:0000313" key="2">
    <source>
        <dbReference type="EMBL" id="PYI00173.1"/>
    </source>
</evidence>
<proteinExistence type="predicted"/>
<dbReference type="OrthoDB" id="27483at2759"/>
<evidence type="ECO:0000313" key="3">
    <source>
        <dbReference type="Proteomes" id="UP000247810"/>
    </source>
</evidence>
<dbReference type="EMBL" id="KZ825797">
    <property type="protein sequence ID" value="PYI00173.1"/>
    <property type="molecule type" value="Genomic_DNA"/>
</dbReference>